<reference evidence="2 3" key="1">
    <citation type="submission" date="2020-03" db="EMBL/GenBank/DDBJ databases">
        <title>Draft Genome Sequence of Cudoniella acicularis.</title>
        <authorList>
            <person name="Buettner E."/>
            <person name="Kellner H."/>
        </authorList>
    </citation>
    <scope>NUCLEOTIDE SEQUENCE [LARGE SCALE GENOMIC DNA]</scope>
    <source>
        <strain evidence="2 3">DSM 108380</strain>
    </source>
</reference>
<evidence type="ECO:0000313" key="2">
    <source>
        <dbReference type="EMBL" id="KAF4629029.1"/>
    </source>
</evidence>
<evidence type="ECO:0000313" key="3">
    <source>
        <dbReference type="Proteomes" id="UP000566819"/>
    </source>
</evidence>
<protein>
    <recommendedName>
        <fullName evidence="1">HTH psq-type domain-containing protein</fullName>
    </recommendedName>
</protein>
<accession>A0A8H4RF95</accession>
<dbReference type="EMBL" id="JAAMPI010000730">
    <property type="protein sequence ID" value="KAF4629029.1"/>
    <property type="molecule type" value="Genomic_DNA"/>
</dbReference>
<feature type="domain" description="HTH psq-type" evidence="1">
    <location>
        <begin position="13"/>
        <end position="46"/>
    </location>
</feature>
<gene>
    <name evidence="2" type="ORF">G7Y89_g9118</name>
</gene>
<comment type="caution">
    <text evidence="2">The sequence shown here is derived from an EMBL/GenBank/DDBJ whole genome shotgun (WGS) entry which is preliminary data.</text>
</comment>
<name>A0A8H4RF95_9HELO</name>
<evidence type="ECO:0000259" key="1">
    <source>
        <dbReference type="Pfam" id="PF05225"/>
    </source>
</evidence>
<organism evidence="2 3">
    <name type="scientific">Cudoniella acicularis</name>
    <dbReference type="NCBI Taxonomy" id="354080"/>
    <lineage>
        <taxon>Eukaryota</taxon>
        <taxon>Fungi</taxon>
        <taxon>Dikarya</taxon>
        <taxon>Ascomycota</taxon>
        <taxon>Pezizomycotina</taxon>
        <taxon>Leotiomycetes</taxon>
        <taxon>Helotiales</taxon>
        <taxon>Tricladiaceae</taxon>
        <taxon>Cudoniella</taxon>
    </lineage>
</organism>
<sequence length="173" mass="19517">MSQLTSAQSLSKEGRMALAINSYKSGYFTSKREAAASYEVSHTTLRADSKDASHDKKYGLTWLTDVFEKYIKDYTDGVYRLLIFDGYGSHVLKRLYGRQIKDLMRVGVNHINKSDFLPAYYMARIESLTSNIIRSGFGATGLVPYDPERVLLKLNTQLRTPTPPPPLITEQAP</sequence>
<dbReference type="OrthoDB" id="3438866at2759"/>
<dbReference type="InterPro" id="IPR007889">
    <property type="entry name" value="HTH_Psq"/>
</dbReference>
<proteinExistence type="predicted"/>
<dbReference type="Proteomes" id="UP000566819">
    <property type="component" value="Unassembled WGS sequence"/>
</dbReference>
<dbReference type="Pfam" id="PF05225">
    <property type="entry name" value="HTH_psq"/>
    <property type="match status" value="1"/>
</dbReference>
<dbReference type="AlphaFoldDB" id="A0A8H4RF95"/>
<dbReference type="GO" id="GO:0003677">
    <property type="term" value="F:DNA binding"/>
    <property type="evidence" value="ECO:0007669"/>
    <property type="project" value="InterPro"/>
</dbReference>
<keyword evidence="3" id="KW-1185">Reference proteome</keyword>